<keyword evidence="3" id="KW-0812">Transmembrane</keyword>
<keyword evidence="3" id="KW-0472">Membrane</keyword>
<reference evidence="5" key="1">
    <citation type="submission" date="2021-01" db="EMBL/GenBank/DDBJ databases">
        <authorList>
            <person name="Kaushik A."/>
        </authorList>
    </citation>
    <scope>NUCLEOTIDE SEQUENCE</scope>
    <source>
        <strain evidence="5">AG2-2IIIB</strain>
    </source>
</reference>
<protein>
    <recommendedName>
        <fullName evidence="4">Flavoprotein domain-containing protein</fullName>
    </recommendedName>
</protein>
<dbReference type="InterPro" id="IPR036551">
    <property type="entry name" value="Flavin_trans-like"/>
</dbReference>
<dbReference type="InterPro" id="IPR003382">
    <property type="entry name" value="Flavoprotein"/>
</dbReference>
<dbReference type="GO" id="GO:0004633">
    <property type="term" value="F:phosphopantothenoylcysteine decarboxylase activity"/>
    <property type="evidence" value="ECO:0007669"/>
    <property type="project" value="TreeGrafter"/>
</dbReference>
<dbReference type="GO" id="GO:0010181">
    <property type="term" value="F:FMN binding"/>
    <property type="evidence" value="ECO:0007669"/>
    <property type="project" value="TreeGrafter"/>
</dbReference>
<name>A0A8H3DS47_9AGAM</name>
<dbReference type="EMBL" id="CAJMWT010009570">
    <property type="protein sequence ID" value="CAE6538931.1"/>
    <property type="molecule type" value="Genomic_DNA"/>
</dbReference>
<dbReference type="AlphaFoldDB" id="A0A8H3DS47"/>
<organism evidence="5 6">
    <name type="scientific">Rhizoctonia solani</name>
    <dbReference type="NCBI Taxonomy" id="456999"/>
    <lineage>
        <taxon>Eukaryota</taxon>
        <taxon>Fungi</taxon>
        <taxon>Dikarya</taxon>
        <taxon>Basidiomycota</taxon>
        <taxon>Agaricomycotina</taxon>
        <taxon>Agaricomycetes</taxon>
        <taxon>Cantharellales</taxon>
        <taxon>Ceratobasidiaceae</taxon>
        <taxon>Rhizoctonia</taxon>
    </lineage>
</organism>
<evidence type="ECO:0000313" key="6">
    <source>
        <dbReference type="Proteomes" id="UP000663843"/>
    </source>
</evidence>
<accession>A0A8H3DS47</accession>
<sequence length="83" mass="9058">MEFVASKERGANYLHVLLIATGSVATIKVPLIVQKLLTYDKVKVEVVATDAALKFIRPDEIEAAGSRVWTDSGDWSASIKLVI</sequence>
<evidence type="ECO:0000256" key="2">
    <source>
        <dbReference type="ARBA" id="ARBA00038350"/>
    </source>
</evidence>
<feature type="domain" description="Flavoprotein" evidence="4">
    <location>
        <begin position="15"/>
        <end position="63"/>
    </location>
</feature>
<dbReference type="GO" id="GO:0071513">
    <property type="term" value="C:phosphopantothenoylcysteine decarboxylase complex"/>
    <property type="evidence" value="ECO:0007669"/>
    <property type="project" value="TreeGrafter"/>
</dbReference>
<dbReference type="PANTHER" id="PTHR14359">
    <property type="entry name" value="HOMO-OLIGOMERIC FLAVIN CONTAINING CYS DECARBOXYLASE FAMILY"/>
    <property type="match status" value="1"/>
</dbReference>
<evidence type="ECO:0000256" key="3">
    <source>
        <dbReference type="SAM" id="Phobius"/>
    </source>
</evidence>
<dbReference type="GO" id="GO:0015937">
    <property type="term" value="P:coenzyme A biosynthetic process"/>
    <property type="evidence" value="ECO:0007669"/>
    <property type="project" value="UniProtKB-KW"/>
</dbReference>
<comment type="similarity">
    <text evidence="2">Belongs to the HFCD (homooligomeric flavin containing Cys decarboxylase) superfamily.</text>
</comment>
<evidence type="ECO:0000313" key="5">
    <source>
        <dbReference type="EMBL" id="CAE6538931.1"/>
    </source>
</evidence>
<dbReference type="PANTHER" id="PTHR14359:SF6">
    <property type="entry name" value="PHOSPHOPANTOTHENOYLCYSTEINE DECARBOXYLASE"/>
    <property type="match status" value="1"/>
</dbReference>
<keyword evidence="1" id="KW-0173">Coenzyme A biosynthesis</keyword>
<comment type="caution">
    <text evidence="5">The sequence shown here is derived from an EMBL/GenBank/DDBJ whole genome shotgun (WGS) entry which is preliminary data.</text>
</comment>
<keyword evidence="3" id="KW-1133">Transmembrane helix</keyword>
<dbReference type="Proteomes" id="UP000663843">
    <property type="component" value="Unassembled WGS sequence"/>
</dbReference>
<dbReference type="Gene3D" id="3.40.50.1950">
    <property type="entry name" value="Flavin prenyltransferase-like"/>
    <property type="match status" value="1"/>
</dbReference>
<dbReference type="Pfam" id="PF02441">
    <property type="entry name" value="Flavoprotein"/>
    <property type="match status" value="1"/>
</dbReference>
<proteinExistence type="inferred from homology"/>
<evidence type="ECO:0000256" key="1">
    <source>
        <dbReference type="ARBA" id="ARBA00022993"/>
    </source>
</evidence>
<dbReference type="SUPFAM" id="SSF52507">
    <property type="entry name" value="Homo-oligomeric flavin-containing Cys decarboxylases, HFCD"/>
    <property type="match status" value="1"/>
</dbReference>
<gene>
    <name evidence="5" type="ORF">RDB_LOCUS192247</name>
</gene>
<feature type="transmembrane region" description="Helical" evidence="3">
    <location>
        <begin position="12"/>
        <end position="33"/>
    </location>
</feature>
<evidence type="ECO:0000259" key="4">
    <source>
        <dbReference type="Pfam" id="PF02441"/>
    </source>
</evidence>